<accession>A0A0C2VZL8</accession>
<evidence type="ECO:0000313" key="1">
    <source>
        <dbReference type="EMBL" id="KIM19733.1"/>
    </source>
</evidence>
<organism evidence="1 2">
    <name type="scientific">Serendipita vermifera MAFF 305830</name>
    <dbReference type="NCBI Taxonomy" id="933852"/>
    <lineage>
        <taxon>Eukaryota</taxon>
        <taxon>Fungi</taxon>
        <taxon>Dikarya</taxon>
        <taxon>Basidiomycota</taxon>
        <taxon>Agaricomycotina</taxon>
        <taxon>Agaricomycetes</taxon>
        <taxon>Sebacinales</taxon>
        <taxon>Serendipitaceae</taxon>
        <taxon>Serendipita</taxon>
    </lineage>
</organism>
<dbReference type="AlphaFoldDB" id="A0A0C2VZL8"/>
<dbReference type="EMBL" id="KN824560">
    <property type="protein sequence ID" value="KIM19733.1"/>
    <property type="molecule type" value="Genomic_DNA"/>
</dbReference>
<gene>
    <name evidence="1" type="ORF">M408DRAFT_180498</name>
</gene>
<reference evidence="2" key="2">
    <citation type="submission" date="2015-01" db="EMBL/GenBank/DDBJ databases">
        <title>Evolutionary Origins and Diversification of the Mycorrhizal Mutualists.</title>
        <authorList>
            <consortium name="DOE Joint Genome Institute"/>
            <consortium name="Mycorrhizal Genomics Consortium"/>
            <person name="Kohler A."/>
            <person name="Kuo A."/>
            <person name="Nagy L.G."/>
            <person name="Floudas D."/>
            <person name="Copeland A."/>
            <person name="Barry K.W."/>
            <person name="Cichocki N."/>
            <person name="Veneault-Fourrey C."/>
            <person name="LaButti K."/>
            <person name="Lindquist E.A."/>
            <person name="Lipzen A."/>
            <person name="Lundell T."/>
            <person name="Morin E."/>
            <person name="Murat C."/>
            <person name="Riley R."/>
            <person name="Ohm R."/>
            <person name="Sun H."/>
            <person name="Tunlid A."/>
            <person name="Henrissat B."/>
            <person name="Grigoriev I.V."/>
            <person name="Hibbett D.S."/>
            <person name="Martin F."/>
        </authorList>
    </citation>
    <scope>NUCLEOTIDE SEQUENCE [LARGE SCALE GENOMIC DNA]</scope>
    <source>
        <strain evidence="2">MAFF 305830</strain>
    </source>
</reference>
<dbReference type="HOGENOM" id="CLU_1644749_0_0_1"/>
<keyword evidence="2" id="KW-1185">Reference proteome</keyword>
<reference evidence="1 2" key="1">
    <citation type="submission" date="2014-04" db="EMBL/GenBank/DDBJ databases">
        <authorList>
            <consortium name="DOE Joint Genome Institute"/>
            <person name="Kuo A."/>
            <person name="Zuccaro A."/>
            <person name="Kohler A."/>
            <person name="Nagy L.G."/>
            <person name="Floudas D."/>
            <person name="Copeland A."/>
            <person name="Barry K.W."/>
            <person name="Cichocki N."/>
            <person name="Veneault-Fourrey C."/>
            <person name="LaButti K."/>
            <person name="Lindquist E.A."/>
            <person name="Lipzen A."/>
            <person name="Lundell T."/>
            <person name="Morin E."/>
            <person name="Murat C."/>
            <person name="Sun H."/>
            <person name="Tunlid A."/>
            <person name="Henrissat B."/>
            <person name="Grigoriev I.V."/>
            <person name="Hibbett D.S."/>
            <person name="Martin F."/>
            <person name="Nordberg H.P."/>
            <person name="Cantor M.N."/>
            <person name="Hua S.X."/>
        </authorList>
    </citation>
    <scope>NUCLEOTIDE SEQUENCE [LARGE SCALE GENOMIC DNA]</scope>
    <source>
        <strain evidence="1 2">MAFF 305830</strain>
    </source>
</reference>
<name>A0A0C2VZL8_SERVB</name>
<evidence type="ECO:0000313" key="2">
    <source>
        <dbReference type="Proteomes" id="UP000054097"/>
    </source>
</evidence>
<dbReference type="Proteomes" id="UP000054097">
    <property type="component" value="Unassembled WGS sequence"/>
</dbReference>
<proteinExistence type="predicted"/>
<sequence length="161" mass="19056">MPYDISRYGLILSTINLRHGVELVQRRMAYYHLVVDGSVCTPRRHCRRSRTNRGSRMDGVCLPRRRFIRWFSSSREAKRRISSVQNPSFPESSHSERLAGRRFRFSRTAAHTSRALLHRACFEHPWLLLSYWRRLPTLGGETQHMDELTHTMNCAFLEILR</sequence>
<protein>
    <submittedName>
        <fullName evidence="1">Uncharacterized protein</fullName>
    </submittedName>
</protein>